<sequence length="383" mass="41812">MRTTLSDVTSIVSSVMEDADTAESIAKLISAATSRLPSKAAPSTRDVLFAVGGVEVARKEMEKSLDERIFRCSSVIQFLRRVELAIGGKSIIPAAEQQFEIREETSNRALTGSIQFFNVPPKSVRLIAQFTINYDEGKLQDISGPSVFFGTTREDVVSIPAVNGGTCRARLDAKAGGLLITTGVLDFQLSPVRYQPLILEGTVTDPAASHAVVGKVLLQQVVEEGENVYNKNWLRFGPTNTNKPTSAHNDSDEDDPSFYQNNNNNNSHANKHDMYALSHPESVPGEEDLQMNRIDTDRYVSRVGSMCKTLQTQLEQLVLQKVFQAGSSLGTFAPRSKAPPPTIHRQVCRHAGSGKSWPAHRVSASANSDLWEGLRSGTKPATR</sequence>
<reference evidence="2" key="1">
    <citation type="submission" date="2008-08" db="EMBL/GenBank/DDBJ databases">
        <title>Insights into the genome sequence of a free-living kinetoplastid: Bodo saltans (Kinetoplastida: Euglenozoa).</title>
        <authorList>
            <person name="Jackson A.P."/>
            <person name="Quail M.A."/>
            <person name="Berriman M."/>
        </authorList>
    </citation>
    <scope>NUCLEOTIDE SEQUENCE</scope>
    <source>
        <strain evidence="2">Lake Konstanz</strain>
    </source>
</reference>
<organism evidence="2">
    <name type="scientific">Bodo saltans</name>
    <name type="common">Flagellated protozoan</name>
    <dbReference type="NCBI Taxonomy" id="75058"/>
    <lineage>
        <taxon>Eukaryota</taxon>
        <taxon>Discoba</taxon>
        <taxon>Euglenozoa</taxon>
        <taxon>Kinetoplastea</taxon>
        <taxon>Metakinetoplastina</taxon>
        <taxon>Eubodonida</taxon>
        <taxon>Bodonidae</taxon>
        <taxon>Bodo</taxon>
    </lineage>
</organism>
<feature type="region of interest" description="Disordered" evidence="1">
    <location>
        <begin position="234"/>
        <end position="271"/>
    </location>
</feature>
<evidence type="ECO:0000313" key="2">
    <source>
        <dbReference type="EMBL" id="ACI15926.1"/>
    </source>
</evidence>
<feature type="compositionally biased region" description="Polar residues" evidence="1">
    <location>
        <begin position="238"/>
        <end position="248"/>
    </location>
</feature>
<dbReference type="AlphaFoldDB" id="B6DT92"/>
<proteinExistence type="predicted"/>
<protein>
    <submittedName>
        <fullName evidence="2">Uncharacterized protein</fullName>
    </submittedName>
</protein>
<evidence type="ECO:0000256" key="1">
    <source>
        <dbReference type="SAM" id="MobiDB-lite"/>
    </source>
</evidence>
<accession>B6DT92</accession>
<name>B6DT92_BODSA</name>
<dbReference type="EMBL" id="FJ168548">
    <property type="protein sequence ID" value="ACI15926.1"/>
    <property type="molecule type" value="Genomic_DNA"/>
</dbReference>